<protein>
    <submittedName>
        <fullName evidence="1">Uncharacterized protein</fullName>
    </submittedName>
</protein>
<gene>
    <name evidence="1" type="ORF">SAMN02745131_01345</name>
</gene>
<sequence>MLKALVLSEPLYKPYLFDVYKLSTVATLINNNIAVVALFPTPDYRLQTHYSLVRRSFSVGASSAEALAKEDYLSVLWFTTPDYRLQTNYSFVRRSFSEVGSSLTSH</sequence>
<dbReference type="AlphaFoldDB" id="A0A1M4X5M8"/>
<organism evidence="1 2">
    <name type="scientific">Flavisolibacter ginsengisoli DSM 18119</name>
    <dbReference type="NCBI Taxonomy" id="1121884"/>
    <lineage>
        <taxon>Bacteria</taxon>
        <taxon>Pseudomonadati</taxon>
        <taxon>Bacteroidota</taxon>
        <taxon>Chitinophagia</taxon>
        <taxon>Chitinophagales</taxon>
        <taxon>Chitinophagaceae</taxon>
        <taxon>Flavisolibacter</taxon>
    </lineage>
</organism>
<evidence type="ECO:0000313" key="1">
    <source>
        <dbReference type="EMBL" id="SHE88814.1"/>
    </source>
</evidence>
<accession>A0A1M4X5M8</accession>
<keyword evidence="2" id="KW-1185">Reference proteome</keyword>
<evidence type="ECO:0000313" key="2">
    <source>
        <dbReference type="Proteomes" id="UP000184048"/>
    </source>
</evidence>
<dbReference type="EMBL" id="FQUU01000004">
    <property type="protein sequence ID" value="SHE88814.1"/>
    <property type="molecule type" value="Genomic_DNA"/>
</dbReference>
<name>A0A1M4X5M8_9BACT</name>
<proteinExistence type="predicted"/>
<reference evidence="1 2" key="1">
    <citation type="submission" date="2016-11" db="EMBL/GenBank/DDBJ databases">
        <authorList>
            <person name="Jaros S."/>
            <person name="Januszkiewicz K."/>
            <person name="Wedrychowicz H."/>
        </authorList>
    </citation>
    <scope>NUCLEOTIDE SEQUENCE [LARGE SCALE GENOMIC DNA]</scope>
    <source>
        <strain evidence="1 2">DSM 18119</strain>
    </source>
</reference>
<dbReference type="Proteomes" id="UP000184048">
    <property type="component" value="Unassembled WGS sequence"/>
</dbReference>